<sequence length="1672" mass="187412">MTDASLSRTEAFPSQSEPQRLETPLPERRSGIQRQTLEEGSQGVKRSTKKGRPRPWKRLTNRFQRNEEYGAIGEQGDHDSVRQNHTTEDLAGNAMGGLRGPPLQSPRNEMMQPPQFLPGSNRSLVHTDGRLSVGNSSQAFVSNFEVAMRQVFLMSSSFVLGAYFPAALPAMRKIAEYTGVAWLTCLCILGGTWMHQRRKKEENNSDQQGNRNWVYSAPPSSDPPDYIPGTLLRDFNEEQDLLIDEMNEPKTPSRQSSISLRHRSSSITIDDQDRTPEGTASPGRLLFTGATSTRRSVHPALEPFFVIDAGTQQRIFPNVSTPFTLNTDYFDGKMMILIRTPDVDDPTKEKGTPENSATSKYMSGKQRRFEFQFQIKLKKLPTGRVYFACEIGETIRMGMIQRAFVSAAMAFVKTTNNSFHYSITGSPKTSDGKFEKPHMAFPVEEGMNRVVATPPGQEPPSLGEEIFEDPESIKSRKKGIAIKWNLDDTYTLSLWSAYVDFLDWHCCNLPGIRPFGMNKLFGSQPIYLTLYEIPFEKESEKHNRCDLTNIVEIEMCHTHFSETGNLAKRWMENNRLSSDVRYGLNERIEDEDGGVDEEYPVEEDDDENAAAELGEGIYVRSGEVVTLKETVDDDDVGRVSSYLASGGGFGVLQEQNSCSIVIQKARGSQPRRGNAENSGLIKDGDTVLIKLVGEDTETKFLSLHRGWWLKWVASVPTKNGFFTIHANERGKSTQSSYLNLDGSFYLRHKRWSKYLVGVSREGSATYGGRMLGLYNPKEGNNRALGYSAQDDDLIPDADLPESDEKGGYWMYPLFLEICDVPSTLPSASEVKASTDYVTDNNENNKRATFLNESTEIDAPAWIEVMNRAERMSQLAYVVRVMSSQVDPEGISNESNKTRGEKSAFMRLRTGRDLSRIMRAGINWRNSDAAIRHAKRSFTESGKSQVPSAHVTAATTKGDTVSQEAVLIGRNGEDTAEEEEYGRDFVEEDGAPRDFAASPRRRIYSEADNVATSPGEEAMPYYDISGSFYQSDEDSELTDDSDSAGEPECQDGFDEVESLSDDARLTRAAKGRNFIGKIAQSVKSRTASTGKKVVRHSMRVGKGTVNAGKAMISGRPRNVPPQKEPRSAKPRSRRRAEKDLHVPLNNRAIKRAERVESQWMGQSASLAGELSAPEQSCRVVSSMLTRMSTVSPECAEASIFNNLLSSQILLKSQLDKSFLQGGPVELGVTPSVKKSVLFECLVARCLWESHWREEWCGLYEKCIVFYAPLSPEPSFEISLKDIEEVRFLDPGTDSPIPGYPILAIETAWHCHYMILNSDDTRASLKSKIDDALSFLEAQSTVMSQTEAELRKARLWQRLQSSSFSSVRGKWADVHCNQKWRKRVVLNHRRMAFDLPAHDYEIHTFIESLLATALSFEFNSLQHHPEALTAFLDSTSVLKGLRLQDMDRSDPKTFCAYVNVYHCLLQHALLVTANGPLTKRSHESFMRTSCYEIGGDIFSLAELSNCIIRGNMCKPNPPKAPYTDAPKKSNSYRCFALPSYSPNVNFLVHTGDTSCSKNIPVLQSEYLADQLAAVAADFLRRNVSVDRAKRTITIPKVLEVFRNDFPFDVSMSSALSCLRYCLRFLDEGIADTIYTLLQDEGSVTIKYRNAADQYHSRLSRQIGDFVDRFSVPSD</sequence>
<dbReference type="EMBL" id="BDSP01000259">
    <property type="protein sequence ID" value="GAX27586.1"/>
    <property type="molecule type" value="Genomic_DNA"/>
</dbReference>
<feature type="region of interest" description="Disordered" evidence="1">
    <location>
        <begin position="342"/>
        <end position="363"/>
    </location>
</feature>
<comment type="caution">
    <text evidence="4">The sequence shown here is derived from an EMBL/GenBank/DDBJ whole genome shotgun (WGS) entry which is preliminary data.</text>
</comment>
<dbReference type="PANTHER" id="PTHR46361:SF3">
    <property type="entry name" value="ELECTRON CARRIER_ PROTEIN DISULFIDE OXIDOREDUCTASE"/>
    <property type="match status" value="1"/>
</dbReference>
<feature type="compositionally biased region" description="Low complexity" evidence="1">
    <location>
        <begin position="253"/>
        <end position="269"/>
    </location>
</feature>
<feature type="compositionally biased region" description="Basic and acidic residues" evidence="1">
    <location>
        <begin position="342"/>
        <end position="352"/>
    </location>
</feature>
<dbReference type="OrthoDB" id="71430at2759"/>
<evidence type="ECO:0000313" key="5">
    <source>
        <dbReference type="Proteomes" id="UP000198406"/>
    </source>
</evidence>
<dbReference type="Pfam" id="PF08588">
    <property type="entry name" value="Duc1"/>
    <property type="match status" value="1"/>
</dbReference>
<feature type="region of interest" description="Disordered" evidence="1">
    <location>
        <begin position="88"/>
        <end position="107"/>
    </location>
</feature>
<proteinExistence type="predicted"/>
<feature type="region of interest" description="Disordered" evidence="1">
    <location>
        <begin position="1107"/>
        <end position="1139"/>
    </location>
</feature>
<dbReference type="PANTHER" id="PTHR46361">
    <property type="entry name" value="ELECTRON CARRIER/ PROTEIN DISULFIDE OXIDOREDUCTASE"/>
    <property type="match status" value="1"/>
</dbReference>
<dbReference type="InterPro" id="IPR013897">
    <property type="entry name" value="Duc1"/>
</dbReference>
<feature type="region of interest" description="Disordered" evidence="1">
    <location>
        <begin position="246"/>
        <end position="285"/>
    </location>
</feature>
<feature type="region of interest" description="Disordered" evidence="1">
    <location>
        <begin position="1026"/>
        <end position="1054"/>
    </location>
</feature>
<evidence type="ECO:0000259" key="2">
    <source>
        <dbReference type="Pfam" id="PF04784"/>
    </source>
</evidence>
<feature type="compositionally biased region" description="Acidic residues" evidence="1">
    <location>
        <begin position="1030"/>
        <end position="1054"/>
    </location>
</feature>
<feature type="compositionally biased region" description="Acidic residues" evidence="1">
    <location>
        <begin position="973"/>
        <end position="988"/>
    </location>
</feature>
<dbReference type="Pfam" id="PF04784">
    <property type="entry name" value="DUF547"/>
    <property type="match status" value="1"/>
</dbReference>
<feature type="region of interest" description="Disordered" evidence="1">
    <location>
        <begin position="1"/>
        <end position="81"/>
    </location>
</feature>
<feature type="region of interest" description="Disordered" evidence="1">
    <location>
        <begin position="199"/>
        <end position="230"/>
    </location>
</feature>
<dbReference type="Proteomes" id="UP000198406">
    <property type="component" value="Unassembled WGS sequence"/>
</dbReference>
<feature type="compositionally biased region" description="Polar residues" evidence="1">
    <location>
        <begin position="1"/>
        <end position="18"/>
    </location>
</feature>
<feature type="domain" description="DUF547" evidence="2">
    <location>
        <begin position="1448"/>
        <end position="1577"/>
    </location>
</feature>
<evidence type="ECO:0000259" key="3">
    <source>
        <dbReference type="Pfam" id="PF08588"/>
    </source>
</evidence>
<protein>
    <submittedName>
        <fullName evidence="4">Uncharacterized protein</fullName>
    </submittedName>
</protein>
<feature type="compositionally biased region" description="Basic residues" evidence="1">
    <location>
        <begin position="46"/>
        <end position="60"/>
    </location>
</feature>
<dbReference type="InterPro" id="IPR006869">
    <property type="entry name" value="DUF547"/>
</dbReference>
<organism evidence="4 5">
    <name type="scientific">Fistulifera solaris</name>
    <name type="common">Oleaginous diatom</name>
    <dbReference type="NCBI Taxonomy" id="1519565"/>
    <lineage>
        <taxon>Eukaryota</taxon>
        <taxon>Sar</taxon>
        <taxon>Stramenopiles</taxon>
        <taxon>Ochrophyta</taxon>
        <taxon>Bacillariophyta</taxon>
        <taxon>Bacillariophyceae</taxon>
        <taxon>Bacillariophycidae</taxon>
        <taxon>Naviculales</taxon>
        <taxon>Naviculaceae</taxon>
        <taxon>Fistulifera</taxon>
    </lineage>
</organism>
<dbReference type="InParanoid" id="A0A1Z5KMS6"/>
<reference evidence="4 5" key="1">
    <citation type="journal article" date="2015" name="Plant Cell">
        <title>Oil accumulation by the oleaginous diatom Fistulifera solaris as revealed by the genome and transcriptome.</title>
        <authorList>
            <person name="Tanaka T."/>
            <person name="Maeda Y."/>
            <person name="Veluchamy A."/>
            <person name="Tanaka M."/>
            <person name="Abida H."/>
            <person name="Marechal E."/>
            <person name="Bowler C."/>
            <person name="Muto M."/>
            <person name="Sunaga Y."/>
            <person name="Tanaka M."/>
            <person name="Yoshino T."/>
            <person name="Taniguchi T."/>
            <person name="Fukuda Y."/>
            <person name="Nemoto M."/>
            <person name="Matsumoto M."/>
            <person name="Wong P.S."/>
            <person name="Aburatani S."/>
            <person name="Fujibuchi W."/>
        </authorList>
    </citation>
    <scope>NUCLEOTIDE SEQUENCE [LARGE SCALE GENOMIC DNA]</scope>
    <source>
        <strain evidence="4 5">JPCC DA0580</strain>
    </source>
</reference>
<feature type="region of interest" description="Disordered" evidence="1">
    <location>
        <begin position="937"/>
        <end position="999"/>
    </location>
</feature>
<gene>
    <name evidence="4" type="ORF">FisN_13Hh326</name>
</gene>
<evidence type="ECO:0000313" key="4">
    <source>
        <dbReference type="EMBL" id="GAX27586.1"/>
    </source>
</evidence>
<feature type="compositionally biased region" description="Polar residues" evidence="1">
    <location>
        <begin position="938"/>
        <end position="962"/>
    </location>
</feature>
<name>A0A1Z5KMS6_FISSO</name>
<accession>A0A1Z5KMS6</accession>
<keyword evidence="5" id="KW-1185">Reference proteome</keyword>
<evidence type="ECO:0000256" key="1">
    <source>
        <dbReference type="SAM" id="MobiDB-lite"/>
    </source>
</evidence>
<feature type="domain" description="Domain of unknown function at the cortex 1" evidence="3">
    <location>
        <begin position="309"/>
        <end position="532"/>
    </location>
</feature>